<comment type="caution">
    <text evidence="1">The sequence shown here is derived from an EMBL/GenBank/DDBJ whole genome shotgun (WGS) entry which is preliminary data.</text>
</comment>
<dbReference type="STRING" id="1227455.C449_14322"/>
<organism evidence="1 2">
    <name type="scientific">Halococcus saccharolyticus DSM 5350</name>
    <dbReference type="NCBI Taxonomy" id="1227455"/>
    <lineage>
        <taxon>Archaea</taxon>
        <taxon>Methanobacteriati</taxon>
        <taxon>Methanobacteriota</taxon>
        <taxon>Stenosarchaea group</taxon>
        <taxon>Halobacteria</taxon>
        <taxon>Halobacteriales</taxon>
        <taxon>Halococcaceae</taxon>
        <taxon>Halococcus</taxon>
    </lineage>
</organism>
<reference evidence="1 2" key="1">
    <citation type="journal article" date="2014" name="PLoS Genet.">
        <title>Phylogenetically driven sequencing of extremely halophilic archaea reveals strategies for static and dynamic osmo-response.</title>
        <authorList>
            <person name="Becker E.A."/>
            <person name="Seitzer P.M."/>
            <person name="Tritt A."/>
            <person name="Larsen D."/>
            <person name="Krusor M."/>
            <person name="Yao A.I."/>
            <person name="Wu D."/>
            <person name="Madern D."/>
            <person name="Eisen J.A."/>
            <person name="Darling A.E."/>
            <person name="Facciotti M.T."/>
        </authorList>
    </citation>
    <scope>NUCLEOTIDE SEQUENCE [LARGE SCALE GENOMIC DNA]</scope>
    <source>
        <strain evidence="1 2">DSM 5350</strain>
    </source>
</reference>
<protein>
    <submittedName>
        <fullName evidence="1">Uncharacterized protein</fullName>
    </submittedName>
</protein>
<sequence>MYLWIRMKRARGFLPAIIPSIFFGLFDKCLVSFGRRPIVEEDAKVKQRVSDTLAESTTVLTIMLLIARTGQQVPISVRQNPATAISIVGFC</sequence>
<keyword evidence="2" id="KW-1185">Reference proteome</keyword>
<dbReference type="AlphaFoldDB" id="M0MBN5"/>
<evidence type="ECO:0000313" key="2">
    <source>
        <dbReference type="Proteomes" id="UP000011669"/>
    </source>
</evidence>
<evidence type="ECO:0000313" key="1">
    <source>
        <dbReference type="EMBL" id="EMA43161.1"/>
    </source>
</evidence>
<gene>
    <name evidence="1" type="ORF">C449_14322</name>
</gene>
<dbReference type="Proteomes" id="UP000011669">
    <property type="component" value="Unassembled WGS sequence"/>
</dbReference>
<dbReference type="InParanoid" id="M0MBN5"/>
<proteinExistence type="predicted"/>
<dbReference type="EMBL" id="AOMD01000030">
    <property type="protein sequence ID" value="EMA43161.1"/>
    <property type="molecule type" value="Genomic_DNA"/>
</dbReference>
<name>M0MBN5_9EURY</name>
<accession>M0MBN5</accession>